<reference evidence="1" key="2">
    <citation type="journal article" date="2021" name="PeerJ">
        <title>Extensive microbial diversity within the chicken gut microbiome revealed by metagenomics and culture.</title>
        <authorList>
            <person name="Gilroy R."/>
            <person name="Ravi A."/>
            <person name="Getino M."/>
            <person name="Pursley I."/>
            <person name="Horton D.L."/>
            <person name="Alikhan N.F."/>
            <person name="Baker D."/>
            <person name="Gharbi K."/>
            <person name="Hall N."/>
            <person name="Watson M."/>
            <person name="Adriaenssens E.M."/>
            <person name="Foster-Nyarko E."/>
            <person name="Jarju S."/>
            <person name="Secka A."/>
            <person name="Antonio M."/>
            <person name="Oren A."/>
            <person name="Chaudhuri R.R."/>
            <person name="La Ragione R."/>
            <person name="Hildebrand F."/>
            <person name="Pallen M.J."/>
        </authorList>
    </citation>
    <scope>NUCLEOTIDE SEQUENCE</scope>
    <source>
        <strain evidence="1">CHK195-26880</strain>
    </source>
</reference>
<evidence type="ECO:0000313" key="1">
    <source>
        <dbReference type="EMBL" id="HIT38222.1"/>
    </source>
</evidence>
<sequence>MSEEELKRLKQIECSNWEVNIVDKAVAVINKYQKKYKILDNYNEIFKLDFMLTKANIDHCFRTRDVANNKFYQITINSIFGGRLISVIEGDGTYGANQDLLEIMGCLTLDELKEDTVKGYLTAEEAFERIISEIKKEHKI</sequence>
<proteinExistence type="predicted"/>
<comment type="caution">
    <text evidence="1">The sequence shown here is derived from an EMBL/GenBank/DDBJ whole genome shotgun (WGS) entry which is preliminary data.</text>
</comment>
<dbReference type="AlphaFoldDB" id="A0A9D1GBT5"/>
<dbReference type="EMBL" id="DVKQ01000092">
    <property type="protein sequence ID" value="HIT38222.1"/>
    <property type="molecule type" value="Genomic_DNA"/>
</dbReference>
<organism evidence="1 2">
    <name type="scientific">Candidatus Onthousia faecipullorum</name>
    <dbReference type="NCBI Taxonomy" id="2840887"/>
    <lineage>
        <taxon>Bacteria</taxon>
        <taxon>Bacillati</taxon>
        <taxon>Bacillota</taxon>
        <taxon>Bacilli</taxon>
        <taxon>Candidatus Onthousia</taxon>
    </lineage>
</organism>
<name>A0A9D1GBT5_9FIRM</name>
<gene>
    <name evidence="1" type="ORF">IAB59_07095</name>
</gene>
<accession>A0A9D1GBT5</accession>
<evidence type="ECO:0000313" key="2">
    <source>
        <dbReference type="Proteomes" id="UP000886833"/>
    </source>
</evidence>
<reference evidence="1" key="1">
    <citation type="submission" date="2020-10" db="EMBL/GenBank/DDBJ databases">
        <authorList>
            <person name="Gilroy R."/>
        </authorList>
    </citation>
    <scope>NUCLEOTIDE SEQUENCE</scope>
    <source>
        <strain evidence="1">CHK195-26880</strain>
    </source>
</reference>
<protein>
    <submittedName>
        <fullName evidence="1">Uncharacterized protein</fullName>
    </submittedName>
</protein>
<dbReference type="Proteomes" id="UP000886833">
    <property type="component" value="Unassembled WGS sequence"/>
</dbReference>